<reference evidence="3" key="1">
    <citation type="journal article" date="2019" name="Int. J. Syst. Evol. Microbiol.">
        <title>The Global Catalogue of Microorganisms (GCM) 10K type strain sequencing project: providing services to taxonomists for standard genome sequencing and annotation.</title>
        <authorList>
            <consortium name="The Broad Institute Genomics Platform"/>
            <consortium name="The Broad Institute Genome Sequencing Center for Infectious Disease"/>
            <person name="Wu L."/>
            <person name="Ma J."/>
        </authorList>
    </citation>
    <scope>NUCLEOTIDE SEQUENCE [LARGE SCALE GENOMIC DNA]</scope>
    <source>
        <strain evidence="3">JCM 32206</strain>
    </source>
</reference>
<evidence type="ECO:0000259" key="1">
    <source>
        <dbReference type="Pfam" id="PF13313"/>
    </source>
</evidence>
<feature type="domain" description="DUF4082" evidence="1">
    <location>
        <begin position="54"/>
        <end position="191"/>
    </location>
</feature>
<accession>A0ABP8NTE0</accession>
<keyword evidence="3" id="KW-1185">Reference proteome</keyword>
<evidence type="ECO:0000313" key="3">
    <source>
        <dbReference type="Proteomes" id="UP001501183"/>
    </source>
</evidence>
<protein>
    <recommendedName>
        <fullName evidence="1">DUF4082 domain-containing protein</fullName>
    </recommendedName>
</protein>
<comment type="caution">
    <text evidence="2">The sequence shown here is derived from an EMBL/GenBank/DDBJ whole genome shotgun (WGS) entry which is preliminary data.</text>
</comment>
<organism evidence="2 3">
    <name type="scientific">Rhodococcus olei</name>
    <dbReference type="NCBI Taxonomy" id="2161675"/>
    <lineage>
        <taxon>Bacteria</taxon>
        <taxon>Bacillati</taxon>
        <taxon>Actinomycetota</taxon>
        <taxon>Actinomycetes</taxon>
        <taxon>Mycobacteriales</taxon>
        <taxon>Nocardiaceae</taxon>
        <taxon>Rhodococcus</taxon>
    </lineage>
</organism>
<sequence>MPAVVSPRQRRNPRRHVITVAAATMAMVCASCVSTSPSGDVANHAGTTLWSDEVVPAVPADPDTGSAAVGTEFSPASRGEISAARFYQGSEDMKVDSATLWTSQGTALATVSVPEGPAGWREVPFDKPVQVKANEDYVISYNAPHGGYPTDSHTFASGRTVTSGWLTARGGAYARGSGFPNRPSAGVNYFVDVLFRPTGPTLRPIDGGTGYYGAFRNSLPTGEDFFPIGVWFTNTQTAADVAADRAMGLNTYVELTEPSNVALIADSGMFAIPSHGDPRAAGRLTADEADMWAGAGDAAWTGRGPPDSPICVPAEAGCGYTVMSTLRRTVPPGVMVYANYGKGVTFWEPRDAAAQFVNDFQNVVSADNYWFTDPSICHADEGGALLANGERPLSDPECRLAANYGVTTRYVRSLVQPRAALPVWNFVEVGHPFTEGTDRVVTGPQIRAAVWSSIINGARGIVYFNHNFGGPCRSYNVLRDACGDAVRGDVTSVNAQIRRLAPMLNSPFVDGLARSDAPIDLAAKLFDGSFYLLAGSKRAEDTDAVVTLSCGGATSVEVVDENRTIPVSDGAFRDDFADGNAVHLYRVRGGDTCGLG</sequence>
<dbReference type="Gene3D" id="3.20.20.80">
    <property type="entry name" value="Glycosidases"/>
    <property type="match status" value="1"/>
</dbReference>
<name>A0ABP8NTE0_9NOCA</name>
<evidence type="ECO:0000313" key="2">
    <source>
        <dbReference type="EMBL" id="GAA4471103.1"/>
    </source>
</evidence>
<dbReference type="RefSeq" id="WP_345340989.1">
    <property type="nucleotide sequence ID" value="NZ_BAABFB010000007.1"/>
</dbReference>
<gene>
    <name evidence="2" type="ORF">GCM10023094_01140</name>
</gene>
<proteinExistence type="predicted"/>
<dbReference type="EMBL" id="BAABFB010000007">
    <property type="protein sequence ID" value="GAA4471103.1"/>
    <property type="molecule type" value="Genomic_DNA"/>
</dbReference>
<dbReference type="Proteomes" id="UP001501183">
    <property type="component" value="Unassembled WGS sequence"/>
</dbReference>
<dbReference type="InterPro" id="IPR025141">
    <property type="entry name" value="DUF4082"/>
</dbReference>
<dbReference type="Pfam" id="PF13313">
    <property type="entry name" value="DUF4082"/>
    <property type="match status" value="1"/>
</dbReference>